<dbReference type="SUPFAM" id="SSF47459">
    <property type="entry name" value="HLH, helix-loop-helix DNA-binding domain"/>
    <property type="match status" value="1"/>
</dbReference>
<evidence type="ECO:0000259" key="6">
    <source>
        <dbReference type="PROSITE" id="PS50888"/>
    </source>
</evidence>
<dbReference type="SMART" id="SM00353">
    <property type="entry name" value="HLH"/>
    <property type="match status" value="1"/>
</dbReference>
<dbReference type="Pfam" id="PF00010">
    <property type="entry name" value="HLH"/>
    <property type="match status" value="1"/>
</dbReference>
<feature type="domain" description="BHLH" evidence="6">
    <location>
        <begin position="98"/>
        <end position="149"/>
    </location>
</feature>
<keyword evidence="4" id="KW-0804">Transcription</keyword>
<dbReference type="GO" id="GO:0005634">
    <property type="term" value="C:nucleus"/>
    <property type="evidence" value="ECO:0007669"/>
    <property type="project" value="UniProtKB-SubCell"/>
</dbReference>
<dbReference type="PANTHER" id="PTHR11969:SF89">
    <property type="entry name" value="TRANSCRIPTION FACTOR BHLH99"/>
    <property type="match status" value="1"/>
</dbReference>
<evidence type="ECO:0000256" key="2">
    <source>
        <dbReference type="ARBA" id="ARBA00023015"/>
    </source>
</evidence>
<dbReference type="PANTHER" id="PTHR11969">
    <property type="entry name" value="MAX DIMERIZATION, MAD"/>
    <property type="match status" value="1"/>
</dbReference>
<accession>A0AAV5KG02</accession>
<name>A0AAV5KG02_9ROSI</name>
<dbReference type="Proteomes" id="UP001054252">
    <property type="component" value="Unassembled WGS sequence"/>
</dbReference>
<evidence type="ECO:0000256" key="1">
    <source>
        <dbReference type="ARBA" id="ARBA00004123"/>
    </source>
</evidence>
<dbReference type="EMBL" id="BPVZ01000063">
    <property type="protein sequence ID" value="GKV23476.1"/>
    <property type="molecule type" value="Genomic_DNA"/>
</dbReference>
<dbReference type="GO" id="GO:0000978">
    <property type="term" value="F:RNA polymerase II cis-regulatory region sequence-specific DNA binding"/>
    <property type="evidence" value="ECO:0007669"/>
    <property type="project" value="TreeGrafter"/>
</dbReference>
<sequence length="288" mass="32596">MALEAVVFQKDPFNYDFNILEASSTGPPCDCDHLAFEEEKAYQESPQRSTGEFGFSANCNFFSPSSPMEEPVGMTVATPCRRKKRRTISVKKKEELEVQRMTHITVERNRRKQMNHYLAVLRSMMPASYVQRGDQASIMGGAINFMKDLEQLLQSLEAQKRIQQRLCFPPIFSDFFSLPQYSIQQDSLDTSDPTTEQKRSTTANVEVTMVESHANIKVLCKKHPKQLLKMVGGLHSLNLCVLHLNVTTAEDMVLHSFSIKIEDNCQLSSVNEIAAAVYEMVTGIQEES</sequence>
<keyword evidence="3" id="KW-0238">DNA-binding</keyword>
<dbReference type="GO" id="GO:0000981">
    <property type="term" value="F:DNA-binding transcription factor activity, RNA polymerase II-specific"/>
    <property type="evidence" value="ECO:0007669"/>
    <property type="project" value="TreeGrafter"/>
</dbReference>
<evidence type="ECO:0000256" key="5">
    <source>
        <dbReference type="ARBA" id="ARBA00023242"/>
    </source>
</evidence>
<dbReference type="CDD" id="cd11448">
    <property type="entry name" value="bHLH_AtFAMA_like"/>
    <property type="match status" value="1"/>
</dbReference>
<reference evidence="7 8" key="1">
    <citation type="journal article" date="2021" name="Commun. Biol.">
        <title>The genome of Shorea leprosula (Dipterocarpaceae) highlights the ecological relevance of drought in aseasonal tropical rainforests.</title>
        <authorList>
            <person name="Ng K.K.S."/>
            <person name="Kobayashi M.J."/>
            <person name="Fawcett J.A."/>
            <person name="Hatakeyama M."/>
            <person name="Paape T."/>
            <person name="Ng C.H."/>
            <person name="Ang C.C."/>
            <person name="Tnah L.H."/>
            <person name="Lee C.T."/>
            <person name="Nishiyama T."/>
            <person name="Sese J."/>
            <person name="O'Brien M.J."/>
            <person name="Copetti D."/>
            <person name="Mohd Noor M.I."/>
            <person name="Ong R.C."/>
            <person name="Putra M."/>
            <person name="Sireger I.Z."/>
            <person name="Indrioko S."/>
            <person name="Kosugi Y."/>
            <person name="Izuno A."/>
            <person name="Isagi Y."/>
            <person name="Lee S.L."/>
            <person name="Shimizu K.K."/>
        </authorList>
    </citation>
    <scope>NUCLEOTIDE SEQUENCE [LARGE SCALE GENOMIC DNA]</scope>
    <source>
        <strain evidence="7">214</strain>
    </source>
</reference>
<evidence type="ECO:0000256" key="3">
    <source>
        <dbReference type="ARBA" id="ARBA00023125"/>
    </source>
</evidence>
<evidence type="ECO:0000313" key="8">
    <source>
        <dbReference type="Proteomes" id="UP001054252"/>
    </source>
</evidence>
<dbReference type="InterPro" id="IPR011598">
    <property type="entry name" value="bHLH_dom"/>
</dbReference>
<keyword evidence="8" id="KW-1185">Reference proteome</keyword>
<dbReference type="PROSITE" id="PS50888">
    <property type="entry name" value="BHLH"/>
    <property type="match status" value="1"/>
</dbReference>
<keyword evidence="5" id="KW-0539">Nucleus</keyword>
<proteinExistence type="predicted"/>
<keyword evidence="2" id="KW-0805">Transcription regulation</keyword>
<comment type="caution">
    <text evidence="7">The sequence shown here is derived from an EMBL/GenBank/DDBJ whole genome shotgun (WGS) entry which is preliminary data.</text>
</comment>
<comment type="subcellular location">
    <subcellularLocation>
        <location evidence="1">Nucleus</location>
    </subcellularLocation>
</comment>
<dbReference type="GO" id="GO:0046983">
    <property type="term" value="F:protein dimerization activity"/>
    <property type="evidence" value="ECO:0007669"/>
    <property type="project" value="InterPro"/>
</dbReference>
<evidence type="ECO:0000313" key="7">
    <source>
        <dbReference type="EMBL" id="GKV23476.1"/>
    </source>
</evidence>
<protein>
    <recommendedName>
        <fullName evidence="6">BHLH domain-containing protein</fullName>
    </recommendedName>
</protein>
<evidence type="ECO:0000256" key="4">
    <source>
        <dbReference type="ARBA" id="ARBA00023163"/>
    </source>
</evidence>
<dbReference type="InterPro" id="IPR054502">
    <property type="entry name" value="bHLH-TF_ACT-like_plant"/>
</dbReference>
<organism evidence="7 8">
    <name type="scientific">Rubroshorea leprosula</name>
    <dbReference type="NCBI Taxonomy" id="152421"/>
    <lineage>
        <taxon>Eukaryota</taxon>
        <taxon>Viridiplantae</taxon>
        <taxon>Streptophyta</taxon>
        <taxon>Embryophyta</taxon>
        <taxon>Tracheophyta</taxon>
        <taxon>Spermatophyta</taxon>
        <taxon>Magnoliopsida</taxon>
        <taxon>eudicotyledons</taxon>
        <taxon>Gunneridae</taxon>
        <taxon>Pentapetalae</taxon>
        <taxon>rosids</taxon>
        <taxon>malvids</taxon>
        <taxon>Malvales</taxon>
        <taxon>Dipterocarpaceae</taxon>
        <taxon>Rubroshorea</taxon>
    </lineage>
</organism>
<gene>
    <name evidence="7" type="ORF">SLEP1_g33192</name>
</gene>
<dbReference type="Gene3D" id="4.10.280.10">
    <property type="entry name" value="Helix-loop-helix DNA-binding domain"/>
    <property type="match status" value="1"/>
</dbReference>
<dbReference type="InterPro" id="IPR036638">
    <property type="entry name" value="HLH_DNA-bd_sf"/>
</dbReference>
<dbReference type="Pfam" id="PF22754">
    <property type="entry name" value="bHLH-TF_ACT-like_plant"/>
    <property type="match status" value="1"/>
</dbReference>
<dbReference type="AlphaFoldDB" id="A0AAV5KG02"/>